<dbReference type="EMBL" id="NAFI01000186">
    <property type="protein sequence ID" value="OSJ03680.1"/>
    <property type="molecule type" value="Genomic_DNA"/>
</dbReference>
<name>A0A1X3GYN7_9BRAD</name>
<sequence length="63" mass="6986">MRRTDCLNASSIPPRRRHVLSPRLRLRLDLANKRVPVKPVIRNLNGGTDDVAVSTPGSNSGRK</sequence>
<comment type="caution">
    <text evidence="1">The sequence shown here is derived from an EMBL/GenBank/DDBJ whole genome shotgun (WGS) entry which is preliminary data.</text>
</comment>
<organism evidence="1 2">
    <name type="scientific">Bradyrhizobium canariense</name>
    <dbReference type="NCBI Taxonomy" id="255045"/>
    <lineage>
        <taxon>Bacteria</taxon>
        <taxon>Pseudomonadati</taxon>
        <taxon>Pseudomonadota</taxon>
        <taxon>Alphaproteobacteria</taxon>
        <taxon>Hyphomicrobiales</taxon>
        <taxon>Nitrobacteraceae</taxon>
        <taxon>Bradyrhizobium</taxon>
    </lineage>
</organism>
<reference evidence="1 2" key="1">
    <citation type="submission" date="2017-03" db="EMBL/GenBank/DDBJ databases">
        <title>Whole genome sequences of fourteen strains of Bradyrhizobium canariense and one strain of Bradyrhizobium japonicum isolated from Lupinus (Papilionoideae: Genisteae) species in Algeria.</title>
        <authorList>
            <person name="Crovadore J."/>
            <person name="Chekireb D."/>
            <person name="Brachmann A."/>
            <person name="Chablais R."/>
            <person name="Cochard B."/>
            <person name="Lefort F."/>
        </authorList>
    </citation>
    <scope>NUCLEOTIDE SEQUENCE [LARGE SCALE GENOMIC DNA]</scope>
    <source>
        <strain evidence="1 2">UBMA195</strain>
    </source>
</reference>
<gene>
    <name evidence="1" type="ORF">BSZ18_30680</name>
</gene>
<protein>
    <submittedName>
        <fullName evidence="1">Uncharacterized protein</fullName>
    </submittedName>
</protein>
<dbReference type="AlphaFoldDB" id="A0A1X3GYN7"/>
<proteinExistence type="predicted"/>
<accession>A0A1X3GYN7</accession>
<dbReference type="Proteomes" id="UP000193553">
    <property type="component" value="Unassembled WGS sequence"/>
</dbReference>
<evidence type="ECO:0000313" key="1">
    <source>
        <dbReference type="EMBL" id="OSJ03680.1"/>
    </source>
</evidence>
<evidence type="ECO:0000313" key="2">
    <source>
        <dbReference type="Proteomes" id="UP000193553"/>
    </source>
</evidence>